<protein>
    <submittedName>
        <fullName evidence="5">Acyl-CoA synthetase</fullName>
    </submittedName>
</protein>
<dbReference type="InterPro" id="IPR042099">
    <property type="entry name" value="ANL_N_sf"/>
</dbReference>
<dbReference type="GO" id="GO:0031956">
    <property type="term" value="F:medium-chain fatty acid-CoA ligase activity"/>
    <property type="evidence" value="ECO:0007669"/>
    <property type="project" value="TreeGrafter"/>
</dbReference>
<dbReference type="SUPFAM" id="SSF56801">
    <property type="entry name" value="Acetyl-CoA synthetase-like"/>
    <property type="match status" value="1"/>
</dbReference>
<dbReference type="Gene3D" id="3.30.300.30">
    <property type="match status" value="1"/>
</dbReference>
<dbReference type="GO" id="GO:0006631">
    <property type="term" value="P:fatty acid metabolic process"/>
    <property type="evidence" value="ECO:0007669"/>
    <property type="project" value="TreeGrafter"/>
</dbReference>
<feature type="domain" description="AMP-dependent synthetase/ligase" evidence="3">
    <location>
        <begin position="36"/>
        <end position="404"/>
    </location>
</feature>
<dbReference type="PANTHER" id="PTHR43201:SF5">
    <property type="entry name" value="MEDIUM-CHAIN ACYL-COA LIGASE ACSF2, MITOCHONDRIAL"/>
    <property type="match status" value="1"/>
</dbReference>
<dbReference type="InterPro" id="IPR000873">
    <property type="entry name" value="AMP-dep_synth/lig_dom"/>
</dbReference>
<dbReference type="AlphaFoldDB" id="K4P113"/>
<sequence length="552" mass="59193">MRPSRAGTVPWPEDVVAEYVAKGYWQGVPLGRHFLAAADAAPDAIALVDGDTRLTFHDLAARADGAALRLRDLGLRADDRVLVQLPNRWEFVVLFLACLRSGVLPVLALPAHRRHELSYLAEHAEAAAIAVPATFKGFDHRALAADIAADRPTVTHLLVSGGAQPGDVDLRELCAPAADPVAARAVLDREEPGSRDTALFLLSGGTTALPKLIARTHDDYAHYVHRTVDAAGYGPDTVNLVALPVGHNFSLGVLLATLFEGGRVVFGSPEPEQAFELVEREGVTHSGLVPAVAQRWLEHRAAAPGHDLGTLRGLMVGGSRLPDHVAARIGPELGCALQQGYGMAEGLVCLTRPAEGDEVACHTQGRPLSGGDELMVVDEAGDPVPAGEPGVLLTRGPYTPRGYYRAPEQNARVYTPDGWYRTGDIVRLRPDGNVVVEGREKDMINRGGEKVSAEEVENLALQVDGVLMAAAVAMPDAELGERVCLYVVPRTGREVRLADVLDLMRRVGVARYKLPERLVVVDALPLTGMQKVDKKALRADVEQRLAGERAVV</sequence>
<evidence type="ECO:0000313" key="5">
    <source>
        <dbReference type="EMBL" id="AFV52187.1"/>
    </source>
</evidence>
<dbReference type="EMBL" id="JX679499">
    <property type="protein sequence ID" value="AFV52187.1"/>
    <property type="molecule type" value="Genomic_DNA"/>
</dbReference>
<dbReference type="InterPro" id="IPR025110">
    <property type="entry name" value="AMP-bd_C"/>
</dbReference>
<feature type="domain" description="AMP-binding enzyme C-terminal" evidence="4">
    <location>
        <begin position="455"/>
        <end position="530"/>
    </location>
</feature>
<dbReference type="PANTHER" id="PTHR43201">
    <property type="entry name" value="ACYL-COA SYNTHETASE"/>
    <property type="match status" value="1"/>
</dbReference>
<comment type="similarity">
    <text evidence="1">Belongs to the ATP-dependent AMP-binding enzyme family.</text>
</comment>
<organism evidence="5">
    <name type="scientific">Streptoalloteichus sp. ATCC 53650</name>
    <dbReference type="NCBI Taxonomy" id="756733"/>
    <lineage>
        <taxon>Bacteria</taxon>
        <taxon>Bacillati</taxon>
        <taxon>Actinomycetota</taxon>
        <taxon>Actinomycetes</taxon>
        <taxon>Pseudonocardiales</taxon>
        <taxon>Pseudonocardiaceae</taxon>
        <taxon>Streptoalloteichus</taxon>
    </lineage>
</organism>
<proteinExistence type="inferred from homology"/>
<evidence type="ECO:0000259" key="4">
    <source>
        <dbReference type="Pfam" id="PF13193"/>
    </source>
</evidence>
<dbReference type="Pfam" id="PF00501">
    <property type="entry name" value="AMP-binding"/>
    <property type="match status" value="1"/>
</dbReference>
<keyword evidence="2" id="KW-0436">Ligase</keyword>
<evidence type="ECO:0000256" key="2">
    <source>
        <dbReference type="ARBA" id="ARBA00022598"/>
    </source>
</evidence>
<evidence type="ECO:0000259" key="3">
    <source>
        <dbReference type="Pfam" id="PF00501"/>
    </source>
</evidence>
<dbReference type="Gene3D" id="3.40.50.12780">
    <property type="entry name" value="N-terminal domain of ligase-like"/>
    <property type="match status" value="1"/>
</dbReference>
<accession>K4P113</accession>
<evidence type="ECO:0000256" key="1">
    <source>
        <dbReference type="ARBA" id="ARBA00006432"/>
    </source>
</evidence>
<name>K4P113_9PSEU</name>
<dbReference type="InterPro" id="IPR045851">
    <property type="entry name" value="AMP-bd_C_sf"/>
</dbReference>
<dbReference type="KEGG" id="ag:AFV52187"/>
<reference evidence="5" key="1">
    <citation type="journal article" date="2013" name="Proc. Natl. Acad. Sci. U.S.A.">
        <title>A new member of the 4-methylideneimidazole-5-one-containing aminomutase family from the enediyne kedarcidin biosynthetic pathway.</title>
        <authorList>
            <person name="Huang S.X."/>
            <person name="Lohman J.R."/>
            <person name="Huang T."/>
            <person name="Shen B."/>
        </authorList>
    </citation>
    <scope>NUCLEOTIDE SEQUENCE</scope>
    <source>
        <strain evidence="5">ATCC 53650</strain>
    </source>
</reference>
<dbReference type="Pfam" id="PF13193">
    <property type="entry name" value="AMP-binding_C"/>
    <property type="match status" value="1"/>
</dbReference>